<proteinExistence type="predicted"/>
<name>A0A8R1HIR3_CAEJA</name>
<dbReference type="GO" id="GO:0006886">
    <property type="term" value="P:intracellular protein transport"/>
    <property type="evidence" value="ECO:0007669"/>
    <property type="project" value="TreeGrafter"/>
</dbReference>
<dbReference type="InterPro" id="IPR059238">
    <property type="entry name" value="UBX1_UBXN9"/>
</dbReference>
<evidence type="ECO:0000259" key="2">
    <source>
        <dbReference type="Pfam" id="PF11470"/>
    </source>
</evidence>
<dbReference type="CDD" id="cd16105">
    <property type="entry name" value="Ubl_ASPSCR1_like"/>
    <property type="match status" value="1"/>
</dbReference>
<feature type="domain" description="TUG ubiquitin-like" evidence="2">
    <location>
        <begin position="7"/>
        <end position="71"/>
    </location>
</feature>
<reference evidence="4" key="1">
    <citation type="submission" date="2010-08" db="EMBL/GenBank/DDBJ databases">
        <authorList>
            <consortium name="Caenorhabditis japonica Sequencing Consortium"/>
            <person name="Wilson R.K."/>
        </authorList>
    </citation>
    <scope>NUCLEOTIDE SEQUENCE [LARGE SCALE GENOMIC DNA]</scope>
    <source>
        <strain evidence="4">DF5081</strain>
    </source>
</reference>
<dbReference type="GO" id="GO:0005634">
    <property type="term" value="C:nucleus"/>
    <property type="evidence" value="ECO:0007669"/>
    <property type="project" value="TreeGrafter"/>
</dbReference>
<dbReference type="InterPro" id="IPR021569">
    <property type="entry name" value="TUG-UBL1"/>
</dbReference>
<dbReference type="AlphaFoldDB" id="A0A8R1HIR3"/>
<dbReference type="Proteomes" id="UP000005237">
    <property type="component" value="Unassembled WGS sequence"/>
</dbReference>
<feature type="compositionally biased region" description="Basic and acidic residues" evidence="1">
    <location>
        <begin position="196"/>
        <end position="228"/>
    </location>
</feature>
<feature type="region of interest" description="Disordered" evidence="1">
    <location>
        <begin position="178"/>
        <end position="248"/>
    </location>
</feature>
<keyword evidence="4" id="KW-1185">Reference proteome</keyword>
<dbReference type="Pfam" id="PF11470">
    <property type="entry name" value="TUG-UBL1"/>
    <property type="match status" value="1"/>
</dbReference>
<dbReference type="PANTHER" id="PTHR46467">
    <property type="entry name" value="TETHER CONTAINING UBX DOMAIN FOR GLUT4"/>
    <property type="match status" value="1"/>
</dbReference>
<evidence type="ECO:0000313" key="4">
    <source>
        <dbReference type="Proteomes" id="UP000005237"/>
    </source>
</evidence>
<evidence type="ECO:0000256" key="1">
    <source>
        <dbReference type="SAM" id="MobiDB-lite"/>
    </source>
</evidence>
<dbReference type="PANTHER" id="PTHR46467:SF1">
    <property type="entry name" value="TETHER CONTAINING UBX DOMAIN FOR GLUT4"/>
    <property type="match status" value="1"/>
</dbReference>
<dbReference type="EnsemblMetazoa" id="CJA01001.1">
    <property type="protein sequence ID" value="CJA01001.1"/>
    <property type="gene ID" value="WBGene00120205"/>
</dbReference>
<reference evidence="3" key="2">
    <citation type="submission" date="2022-06" db="UniProtKB">
        <authorList>
            <consortium name="EnsemblMetazoa"/>
        </authorList>
    </citation>
    <scope>IDENTIFICATION</scope>
    <source>
        <strain evidence="3">DF5081</strain>
    </source>
</reference>
<dbReference type="GO" id="GO:0042593">
    <property type="term" value="P:glucose homeostasis"/>
    <property type="evidence" value="ECO:0007669"/>
    <property type="project" value="TreeGrafter"/>
</dbReference>
<sequence>MSTLTIVCPNARRVQVKTTPMMLMRQVLEEACLKSGFEVKIHRLQTQSRKPVDASLPFRLTGLANNATLEMAQKEKTSENAIIELAVQSSSGARHQRKVGVNVPLIDALRQFTEFGEDLTANIDGTVPCIIYMNKRYTGVTELAENSLASLGVSAGKCLLRHNRVKLNAEELAAMEEQQRTETEKKKSLNANFAKLKAENAERERLERQRQEAFDNEKETRERREQEQLRAILPDEQESQPMDTSETSIPHQRDVLQEVPQQNPNSWSFDGPAFSRPAPQNAMRLEELNRLLERVDNSLSPTANAIESRMDAMVNALADGGRISLAQVKARADEAIEQEKEPVEVFADPCDRQAVVFKKILRAATQNEEPMETEEFFEVGIEDVRNMQKDLRKAVRDQTRASFVSKAFIAKKNRQLKMEAYIHTVIRINVGEHVLQICFNTAEQSSNLDDFLKTVFTRSGWKLMFTNMKVNTSETTNFVDVELAPKSTLMASFGGHNVNAADVLQNVTEVTPGEADMISRNWLAENKQFIPFNSTVDEDRKQKRPQIGATTSSSNSGPPAKSAMPKWLQTKK</sequence>
<dbReference type="InterPro" id="IPR029071">
    <property type="entry name" value="Ubiquitin-like_domsf"/>
</dbReference>
<organism evidence="3 4">
    <name type="scientific">Caenorhabditis japonica</name>
    <dbReference type="NCBI Taxonomy" id="281687"/>
    <lineage>
        <taxon>Eukaryota</taxon>
        <taxon>Metazoa</taxon>
        <taxon>Ecdysozoa</taxon>
        <taxon>Nematoda</taxon>
        <taxon>Chromadorea</taxon>
        <taxon>Rhabditida</taxon>
        <taxon>Rhabditina</taxon>
        <taxon>Rhabditomorpha</taxon>
        <taxon>Rhabditoidea</taxon>
        <taxon>Rhabditidae</taxon>
        <taxon>Peloderinae</taxon>
        <taxon>Caenorhabditis</taxon>
    </lineage>
</organism>
<feature type="compositionally biased region" description="Basic and acidic residues" evidence="1">
    <location>
        <begin position="178"/>
        <end position="187"/>
    </location>
</feature>
<dbReference type="Gene3D" id="3.10.20.90">
    <property type="entry name" value="Phosphatidylinositol 3-kinase Catalytic Subunit, Chain A, domain 1"/>
    <property type="match status" value="1"/>
</dbReference>
<accession>A0A8R1HIR3</accession>
<dbReference type="SUPFAM" id="SSF54236">
    <property type="entry name" value="Ubiquitin-like"/>
    <property type="match status" value="1"/>
</dbReference>
<dbReference type="GO" id="GO:0012506">
    <property type="term" value="C:vesicle membrane"/>
    <property type="evidence" value="ECO:0007669"/>
    <property type="project" value="TreeGrafter"/>
</dbReference>
<feature type="compositionally biased region" description="Polar residues" evidence="1">
    <location>
        <begin position="239"/>
        <end position="248"/>
    </location>
</feature>
<dbReference type="GO" id="GO:0005737">
    <property type="term" value="C:cytoplasm"/>
    <property type="evidence" value="ECO:0007669"/>
    <property type="project" value="TreeGrafter"/>
</dbReference>
<dbReference type="OMA" id="ICPNSRR"/>
<evidence type="ECO:0000313" key="3">
    <source>
        <dbReference type="EnsemblMetazoa" id="CJA01001.1"/>
    </source>
</evidence>
<feature type="region of interest" description="Disordered" evidence="1">
    <location>
        <begin position="533"/>
        <end position="572"/>
    </location>
</feature>
<protein>
    <submittedName>
        <fullName evidence="3">TUG-UBL1 domain-containing protein</fullName>
    </submittedName>
</protein>
<dbReference type="CDD" id="cd17075">
    <property type="entry name" value="UBX1_UBXN9"/>
    <property type="match status" value="1"/>
</dbReference>
<feature type="compositionally biased region" description="Polar residues" evidence="1">
    <location>
        <begin position="548"/>
        <end position="557"/>
    </location>
</feature>